<keyword evidence="3" id="KW-1185">Reference proteome</keyword>
<feature type="compositionally biased region" description="Basic and acidic residues" evidence="1">
    <location>
        <begin position="408"/>
        <end position="418"/>
    </location>
</feature>
<sequence>GTQWSAALLTPSLPKCASAGTLTGATVRGTPVARLIVSRIFCFDPTSQSNCLPPPPLPHLARAGRQPASFRGAPKFTTVDTASRWTSPPPAGSGTLVVRCSLRLGLPPTPSALPPRGGGRGHWAAMTPAACQAAYCPRHRAGGDAPMREPQAFWVVRGVRDRCGGAVTPPCTATELPLSALKSSRLLPAAAGVRWQGTRPRCRAALLPGGPGPISTLRFFLCLLSCFSSFLSACVPAAGRPSSALDLRHRSSHRGQGRLQEHTRWPVAPSPQVTVCSSRKPGPPATNRLFLPRPAPQAACPPWPEHNQDAYPRATTAHLAARAFLARGCWLVSVAGEPQLPRGPRHAGPTDDKHGGRGHCVSSLPHGVATRPPIASCLGSPLVTLRHTPAMTNCGGGSHGAGGVRKVLSHDQPHRGPP</sequence>
<feature type="region of interest" description="Disordered" evidence="1">
    <location>
        <begin position="394"/>
        <end position="418"/>
    </location>
</feature>
<feature type="region of interest" description="Disordered" evidence="1">
    <location>
        <begin position="337"/>
        <end position="364"/>
    </location>
</feature>
<accession>A0A8C0G9H3</accession>
<evidence type="ECO:0000256" key="1">
    <source>
        <dbReference type="SAM" id="MobiDB-lite"/>
    </source>
</evidence>
<evidence type="ECO:0000313" key="2">
    <source>
        <dbReference type="Ensembl" id="ENSCABP00000005671.1"/>
    </source>
</evidence>
<evidence type="ECO:0000313" key="3">
    <source>
        <dbReference type="Proteomes" id="UP000694404"/>
    </source>
</evidence>
<dbReference type="AlphaFoldDB" id="A0A8C0G9H3"/>
<reference evidence="2" key="2">
    <citation type="submission" date="2025-09" db="UniProtKB">
        <authorList>
            <consortium name="Ensembl"/>
        </authorList>
    </citation>
    <scope>IDENTIFICATION</scope>
</reference>
<dbReference type="Proteomes" id="UP000694404">
    <property type="component" value="Unplaced"/>
</dbReference>
<proteinExistence type="predicted"/>
<reference evidence="2" key="1">
    <citation type="submission" date="2025-08" db="UniProtKB">
        <authorList>
            <consortium name="Ensembl"/>
        </authorList>
    </citation>
    <scope>IDENTIFICATION</scope>
</reference>
<protein>
    <submittedName>
        <fullName evidence="2">Uncharacterized protein</fullName>
    </submittedName>
</protein>
<dbReference type="Ensembl" id="ENSCABT00000006165.1">
    <property type="protein sequence ID" value="ENSCABP00000005671.1"/>
    <property type="gene ID" value="ENSCABG00000004272.1"/>
</dbReference>
<organism evidence="2 3">
    <name type="scientific">Chelonoidis abingdonii</name>
    <name type="common">Abingdon island giant tortoise</name>
    <name type="synonym">Testudo abingdonii</name>
    <dbReference type="NCBI Taxonomy" id="106734"/>
    <lineage>
        <taxon>Eukaryota</taxon>
        <taxon>Metazoa</taxon>
        <taxon>Chordata</taxon>
        <taxon>Craniata</taxon>
        <taxon>Vertebrata</taxon>
        <taxon>Euteleostomi</taxon>
        <taxon>Archelosauria</taxon>
        <taxon>Testudinata</taxon>
        <taxon>Testudines</taxon>
        <taxon>Cryptodira</taxon>
        <taxon>Durocryptodira</taxon>
        <taxon>Testudinoidea</taxon>
        <taxon>Testudinidae</taxon>
        <taxon>Chelonoidis</taxon>
    </lineage>
</organism>
<name>A0A8C0G9H3_CHEAB</name>
<feature type="compositionally biased region" description="Gly residues" evidence="1">
    <location>
        <begin position="394"/>
        <end position="403"/>
    </location>
</feature>